<dbReference type="InterPro" id="IPR035979">
    <property type="entry name" value="RBD_domain_sf"/>
</dbReference>
<feature type="compositionally biased region" description="Acidic residues" evidence="2">
    <location>
        <begin position="142"/>
        <end position="162"/>
    </location>
</feature>
<dbReference type="RefSeq" id="XP_003885067.1">
    <property type="nucleotide sequence ID" value="XM_003885018.1"/>
</dbReference>
<feature type="domain" description="RRM" evidence="3">
    <location>
        <begin position="251"/>
        <end position="346"/>
    </location>
</feature>
<feature type="compositionally biased region" description="Low complexity" evidence="2">
    <location>
        <begin position="190"/>
        <end position="206"/>
    </location>
</feature>
<reference evidence="4" key="2">
    <citation type="submission" date="2011-03" db="EMBL/GenBank/DDBJ databases">
        <title>Comparative genomics and transcriptomics of Neospora caninum and Toxoplasma gondii.</title>
        <authorList>
            <person name="Reid A.J."/>
            <person name="Sohal A."/>
            <person name="Harris D."/>
            <person name="Quail M."/>
            <person name="Sanders M."/>
            <person name="Berriman M."/>
            <person name="Wastling J.M."/>
            <person name="Pain A."/>
        </authorList>
    </citation>
    <scope>NUCLEOTIDE SEQUENCE</scope>
    <source>
        <strain evidence="4">Liverpool</strain>
    </source>
</reference>
<feature type="compositionally biased region" description="Basic and acidic residues" evidence="2">
    <location>
        <begin position="99"/>
        <end position="109"/>
    </location>
</feature>
<evidence type="ECO:0000256" key="2">
    <source>
        <dbReference type="SAM" id="MobiDB-lite"/>
    </source>
</evidence>
<dbReference type="EMBL" id="LN714486">
    <property type="protein sequence ID" value="CEL69763.1"/>
    <property type="molecule type" value="Genomic_DNA"/>
</dbReference>
<reference evidence="6" key="3">
    <citation type="journal article" date="2012" name="PLoS Pathog.">
        <title>Comparative genomics of the apicomplexan parasites Toxoplasma gondii and Neospora caninum: Coccidia differing in host range and transmission strategy.</title>
        <authorList>
            <person name="Reid A.J."/>
            <person name="Vermont S.J."/>
            <person name="Cotton J.A."/>
            <person name="Harris D."/>
            <person name="Hill-Cawthorne G.A."/>
            <person name="Konen-Waisman S."/>
            <person name="Latham S.M."/>
            <person name="Mourier T."/>
            <person name="Norton R."/>
            <person name="Quail M.A."/>
            <person name="Sanders M."/>
            <person name="Shanmugam D."/>
            <person name="Sohal A."/>
            <person name="Wasmuth J.D."/>
            <person name="Brunk B."/>
            <person name="Grigg M.E."/>
            <person name="Howard J.C."/>
            <person name="Parkinson J."/>
            <person name="Roos D.S."/>
            <person name="Trees A.J."/>
            <person name="Berriman M."/>
            <person name="Pain A."/>
            <person name="Wastling J.M."/>
        </authorList>
    </citation>
    <scope>NUCLEOTIDE SEQUENCE [LARGE SCALE GENOMIC DNA]</scope>
    <source>
        <strain evidence="6">Liverpool</strain>
    </source>
</reference>
<dbReference type="EMBL" id="FR823392">
    <property type="protein sequence ID" value="CBZ55039.1"/>
    <property type="molecule type" value="Genomic_DNA"/>
</dbReference>
<dbReference type="InParanoid" id="F0VMU3"/>
<dbReference type="eggNOG" id="ENOG502T12N">
    <property type="taxonomic scope" value="Eukaryota"/>
</dbReference>
<sequence length="398" mass="42902">MLGRRRKGVECSVQPRETKRWRLELNEASSAAQDASEAPSNSARDPRTGGSPAAAEEGQSSPYPRGARLPEDGEEETIVPNLTEEELRLLQADEEEGEARDQRDRERGATDGTENGSDGAEKPEDGAGEKKPKKRRRFAWMESDDESITASSSEEEEAEQDPQEATTSAVAHASLSPENPSPAPSPPSPGTSSASATDSSSSSSSSGKAGDQLEEDVVSASVFASDLAALGLRFAGAEREELCERMQRCITCLFLANLSFEAPLGEIETWVHTHTQVAPMQVFAAPSNDSAYKAPPPAGSGMPANGAHRGRVFVELGSYAKVRQAVQKLNGLYLRGRPVRALFAFCVDGRPCTLQTAMHLKYLRQHVLQDLLGVERGSRFHRHTPAWKIDGGCNWGGT</sequence>
<keyword evidence="1" id="KW-0694">RNA-binding</keyword>
<evidence type="ECO:0000313" key="4">
    <source>
        <dbReference type="EMBL" id="CBZ55039.1"/>
    </source>
</evidence>
<evidence type="ECO:0000256" key="1">
    <source>
        <dbReference type="PROSITE-ProRule" id="PRU00176"/>
    </source>
</evidence>
<reference evidence="4" key="1">
    <citation type="submission" date="2011-02" db="EMBL/GenBank/DDBJ databases">
        <authorList>
            <person name="Aslett M."/>
        </authorList>
    </citation>
    <scope>NUCLEOTIDE SEQUENCE</scope>
    <source>
        <strain evidence="4">Liverpool</strain>
    </source>
</reference>
<dbReference type="OrthoDB" id="332599at2759"/>
<proteinExistence type="predicted"/>
<gene>
    <name evidence="5" type="ORF">BN1204_054640</name>
    <name evidence="4" type="ORF">NCLIV_054640</name>
</gene>
<feature type="compositionally biased region" description="Basic and acidic residues" evidence="2">
    <location>
        <begin position="16"/>
        <end position="25"/>
    </location>
</feature>
<keyword evidence="6" id="KW-1185">Reference proteome</keyword>
<feature type="compositionally biased region" description="Basic and acidic residues" evidence="2">
    <location>
        <begin position="119"/>
        <end position="130"/>
    </location>
</feature>
<dbReference type="InterPro" id="IPR012677">
    <property type="entry name" value="Nucleotide-bd_a/b_plait_sf"/>
</dbReference>
<feature type="compositionally biased region" description="Pro residues" evidence="2">
    <location>
        <begin position="179"/>
        <end position="189"/>
    </location>
</feature>
<protein>
    <recommendedName>
        <fullName evidence="3">RRM domain-containing protein</fullName>
    </recommendedName>
</protein>
<dbReference type="SUPFAM" id="SSF54928">
    <property type="entry name" value="RNA-binding domain, RBD"/>
    <property type="match status" value="1"/>
</dbReference>
<name>F0VMU3_NEOCL</name>
<feature type="region of interest" description="Disordered" evidence="2">
    <location>
        <begin position="1"/>
        <end position="212"/>
    </location>
</feature>
<dbReference type="CDD" id="cd00590">
    <property type="entry name" value="RRM_SF"/>
    <property type="match status" value="1"/>
</dbReference>
<dbReference type="OMA" id="QRDSSDM"/>
<dbReference type="VEuPathDB" id="ToxoDB:NCLIV_054640"/>
<dbReference type="Proteomes" id="UP000007494">
    <property type="component" value="Chromosome XI"/>
</dbReference>
<feature type="compositionally biased region" description="Low complexity" evidence="2">
    <location>
        <begin position="163"/>
        <end position="178"/>
    </location>
</feature>
<evidence type="ECO:0000259" key="3">
    <source>
        <dbReference type="PROSITE" id="PS50102"/>
    </source>
</evidence>
<dbReference type="InterPro" id="IPR000504">
    <property type="entry name" value="RRM_dom"/>
</dbReference>
<feature type="compositionally biased region" description="Low complexity" evidence="2">
    <location>
        <begin position="28"/>
        <end position="40"/>
    </location>
</feature>
<dbReference type="GO" id="GO:0003723">
    <property type="term" value="F:RNA binding"/>
    <property type="evidence" value="ECO:0007669"/>
    <property type="project" value="UniProtKB-UniRule"/>
</dbReference>
<dbReference type="Gene3D" id="3.30.70.330">
    <property type="match status" value="1"/>
</dbReference>
<dbReference type="PROSITE" id="PS50102">
    <property type="entry name" value="RRM"/>
    <property type="match status" value="1"/>
</dbReference>
<reference evidence="5" key="4">
    <citation type="journal article" date="2015" name="PLoS ONE">
        <title>Comprehensive Evaluation of Toxoplasma gondii VEG and Neospora caninum LIV Genomes with Tachyzoite Stage Transcriptome and Proteome Defines Novel Transcript Features.</title>
        <authorList>
            <person name="Ramaprasad A."/>
            <person name="Mourier T."/>
            <person name="Naeem R."/>
            <person name="Malas T.B."/>
            <person name="Moussa E."/>
            <person name="Panigrahi A."/>
            <person name="Vermont S.J."/>
            <person name="Otto T.D."/>
            <person name="Wastling J."/>
            <person name="Pain A."/>
        </authorList>
    </citation>
    <scope>NUCLEOTIDE SEQUENCE</scope>
    <source>
        <strain evidence="5">Liverpool</strain>
    </source>
</reference>
<accession>F0VMU3</accession>
<evidence type="ECO:0000313" key="6">
    <source>
        <dbReference type="Proteomes" id="UP000007494"/>
    </source>
</evidence>
<dbReference type="AlphaFoldDB" id="F0VMU3"/>
<organism evidence="4 6">
    <name type="scientific">Neospora caninum (strain Liverpool)</name>
    <dbReference type="NCBI Taxonomy" id="572307"/>
    <lineage>
        <taxon>Eukaryota</taxon>
        <taxon>Sar</taxon>
        <taxon>Alveolata</taxon>
        <taxon>Apicomplexa</taxon>
        <taxon>Conoidasida</taxon>
        <taxon>Coccidia</taxon>
        <taxon>Eucoccidiorida</taxon>
        <taxon>Eimeriorina</taxon>
        <taxon>Sarcocystidae</taxon>
        <taxon>Neospora</taxon>
    </lineage>
</organism>
<evidence type="ECO:0000313" key="5">
    <source>
        <dbReference type="EMBL" id="CEL69763.1"/>
    </source>
</evidence>
<dbReference type="GeneID" id="13446754"/>